<feature type="transmembrane region" description="Helical" evidence="1">
    <location>
        <begin position="25"/>
        <end position="47"/>
    </location>
</feature>
<accession>A0A9P7N244</accession>
<feature type="non-terminal residue" evidence="2">
    <location>
        <position position="92"/>
    </location>
</feature>
<organism evidence="2 3">
    <name type="scientific">Claviceps pusilla</name>
    <dbReference type="NCBI Taxonomy" id="123648"/>
    <lineage>
        <taxon>Eukaryota</taxon>
        <taxon>Fungi</taxon>
        <taxon>Dikarya</taxon>
        <taxon>Ascomycota</taxon>
        <taxon>Pezizomycotina</taxon>
        <taxon>Sordariomycetes</taxon>
        <taxon>Hypocreomycetidae</taxon>
        <taxon>Hypocreales</taxon>
        <taxon>Clavicipitaceae</taxon>
        <taxon>Claviceps</taxon>
    </lineage>
</organism>
<keyword evidence="3" id="KW-1185">Reference proteome</keyword>
<dbReference type="AlphaFoldDB" id="A0A9P7N244"/>
<comment type="caution">
    <text evidence="2">The sequence shown here is derived from an EMBL/GenBank/DDBJ whole genome shotgun (WGS) entry which is preliminary data.</text>
</comment>
<evidence type="ECO:0000313" key="2">
    <source>
        <dbReference type="EMBL" id="KAG5985484.1"/>
    </source>
</evidence>
<name>A0A9P7N244_9HYPO</name>
<protein>
    <submittedName>
        <fullName evidence="2">Uncharacterized protein</fullName>
    </submittedName>
</protein>
<dbReference type="EMBL" id="SRPW01004095">
    <property type="protein sequence ID" value="KAG5985484.1"/>
    <property type="molecule type" value="Genomic_DNA"/>
</dbReference>
<proteinExistence type="predicted"/>
<dbReference type="Proteomes" id="UP000748025">
    <property type="component" value="Unassembled WGS sequence"/>
</dbReference>
<feature type="non-terminal residue" evidence="2">
    <location>
        <position position="1"/>
    </location>
</feature>
<keyword evidence="1" id="KW-0472">Membrane</keyword>
<keyword evidence="1" id="KW-1133">Transmembrane helix</keyword>
<reference evidence="2" key="1">
    <citation type="journal article" date="2020" name="bioRxiv">
        <title>Whole genome comparisons of ergot fungi reveals the divergence and evolution of species within the genus Claviceps are the result of varying mechanisms driving genome evolution and host range expansion.</title>
        <authorList>
            <person name="Wyka S.A."/>
            <person name="Mondo S.J."/>
            <person name="Liu M."/>
            <person name="Dettman J."/>
            <person name="Nalam V."/>
            <person name="Broders K.D."/>
        </authorList>
    </citation>
    <scope>NUCLEOTIDE SEQUENCE</scope>
    <source>
        <strain evidence="2">CCC 602</strain>
    </source>
</reference>
<gene>
    <name evidence="2" type="ORF">E4U43_006059</name>
</gene>
<evidence type="ECO:0000313" key="3">
    <source>
        <dbReference type="Proteomes" id="UP000748025"/>
    </source>
</evidence>
<evidence type="ECO:0000256" key="1">
    <source>
        <dbReference type="SAM" id="Phobius"/>
    </source>
</evidence>
<keyword evidence="1" id="KW-0812">Transmembrane</keyword>
<sequence>MLDKMDAAAWSSRWVSLAPLLRKRAVFCGFLRFSAVCFGVSFVSFGFGSCELLAVAGNLPPCLVRVAGSKPESRPGLCVMIPCHGWRMGWDQ</sequence>